<accession>A0A1H8NWL9</accession>
<protein>
    <recommendedName>
        <fullName evidence="4">PH domain-containing protein</fullName>
    </recommendedName>
</protein>
<keyword evidence="1" id="KW-0472">Membrane</keyword>
<dbReference type="OrthoDB" id="7867097at2"/>
<dbReference type="AlphaFoldDB" id="A0A1H8NWL9"/>
<keyword evidence="3" id="KW-1185">Reference proteome</keyword>
<organism evidence="2 3">
    <name type="scientific">Salinihabitans flavidus</name>
    <dbReference type="NCBI Taxonomy" id="569882"/>
    <lineage>
        <taxon>Bacteria</taxon>
        <taxon>Pseudomonadati</taxon>
        <taxon>Pseudomonadota</taxon>
        <taxon>Alphaproteobacteria</taxon>
        <taxon>Rhodobacterales</taxon>
        <taxon>Roseobacteraceae</taxon>
        <taxon>Salinihabitans</taxon>
    </lineage>
</organism>
<reference evidence="2 3" key="1">
    <citation type="submission" date="2016-10" db="EMBL/GenBank/DDBJ databases">
        <authorList>
            <person name="de Groot N.N."/>
        </authorList>
    </citation>
    <scope>NUCLEOTIDE SEQUENCE [LARGE SCALE GENOMIC DNA]</scope>
    <source>
        <strain evidence="2 3">DSM 27842</strain>
    </source>
</reference>
<proteinExistence type="predicted"/>
<dbReference type="RefSeq" id="WP_093116013.1">
    <property type="nucleotide sequence ID" value="NZ_FODS01000004.1"/>
</dbReference>
<feature type="transmembrane region" description="Helical" evidence="1">
    <location>
        <begin position="21"/>
        <end position="52"/>
    </location>
</feature>
<dbReference type="EMBL" id="FODS01000004">
    <property type="protein sequence ID" value="SEO33932.1"/>
    <property type="molecule type" value="Genomic_DNA"/>
</dbReference>
<gene>
    <name evidence="2" type="ORF">SAMN04490248_10435</name>
</gene>
<keyword evidence="1" id="KW-1133">Transmembrane helix</keyword>
<sequence length="142" mass="15525">MGTALTHRSQGRSVKTAVGLALAWAGLGGLVLIGAMWWIVALLALFTLPAFWDLLANPTSGLTLDDAGLRWSSRGQEIDLPPARIRVMRFDTRLDLSVRVTAILIDGGKLRLPHDVLPPHKAFEAALRARGIATERRHFTLL</sequence>
<name>A0A1H8NWL9_9RHOB</name>
<keyword evidence="1" id="KW-0812">Transmembrane</keyword>
<evidence type="ECO:0000313" key="3">
    <source>
        <dbReference type="Proteomes" id="UP000198893"/>
    </source>
</evidence>
<evidence type="ECO:0008006" key="4">
    <source>
        <dbReference type="Google" id="ProtNLM"/>
    </source>
</evidence>
<evidence type="ECO:0000256" key="1">
    <source>
        <dbReference type="SAM" id="Phobius"/>
    </source>
</evidence>
<evidence type="ECO:0000313" key="2">
    <source>
        <dbReference type="EMBL" id="SEO33932.1"/>
    </source>
</evidence>
<dbReference type="STRING" id="569882.SAMN04490248_10435"/>
<dbReference type="Proteomes" id="UP000198893">
    <property type="component" value="Unassembled WGS sequence"/>
</dbReference>